<dbReference type="Gene3D" id="1.25.40.20">
    <property type="entry name" value="Ankyrin repeat-containing domain"/>
    <property type="match status" value="1"/>
</dbReference>
<keyword evidence="4" id="KW-1185">Reference proteome</keyword>
<dbReference type="PANTHER" id="PTHR24182">
    <property type="entry name" value="ANKYRIN REPEAT AND SOCS BOX CONTAINING 4"/>
    <property type="match status" value="1"/>
</dbReference>
<dbReference type="SMART" id="SM00248">
    <property type="entry name" value="ANK"/>
    <property type="match status" value="4"/>
</dbReference>
<organism evidence="3 4">
    <name type="scientific">Trichomonas vaginalis (strain ATCC PRA-98 / G3)</name>
    <dbReference type="NCBI Taxonomy" id="412133"/>
    <lineage>
        <taxon>Eukaryota</taxon>
        <taxon>Metamonada</taxon>
        <taxon>Parabasalia</taxon>
        <taxon>Trichomonadida</taxon>
        <taxon>Trichomonadidae</taxon>
        <taxon>Trichomonas</taxon>
    </lineage>
</organism>
<dbReference type="InParanoid" id="A2D9S1"/>
<protein>
    <recommendedName>
        <fullName evidence="2">DUF3447 domain-containing protein</fullName>
    </recommendedName>
</protein>
<dbReference type="Proteomes" id="UP000001542">
    <property type="component" value="Unassembled WGS sequence"/>
</dbReference>
<evidence type="ECO:0000313" key="3">
    <source>
        <dbReference type="EMBL" id="EAY22927.1"/>
    </source>
</evidence>
<dbReference type="VEuPathDB" id="TrichDB:TVAG_315290"/>
<dbReference type="InterPro" id="IPR036770">
    <property type="entry name" value="Ankyrin_rpt-contain_sf"/>
</dbReference>
<dbReference type="eggNOG" id="KOG4177">
    <property type="taxonomic scope" value="Eukaryota"/>
</dbReference>
<gene>
    <name evidence="3" type="ORF">TVAG_076740</name>
</gene>
<reference evidence="3" key="1">
    <citation type="submission" date="2006-10" db="EMBL/GenBank/DDBJ databases">
        <authorList>
            <person name="Amadeo P."/>
            <person name="Zhao Q."/>
            <person name="Wortman J."/>
            <person name="Fraser-Liggett C."/>
            <person name="Carlton J."/>
        </authorList>
    </citation>
    <scope>NUCLEOTIDE SEQUENCE</scope>
    <source>
        <strain evidence="3">G3</strain>
    </source>
</reference>
<dbReference type="PROSITE" id="PS50088">
    <property type="entry name" value="ANK_REPEAT"/>
    <property type="match status" value="1"/>
</dbReference>
<dbReference type="PANTHER" id="PTHR24182:SF13">
    <property type="entry name" value="LD18443P"/>
    <property type="match status" value="1"/>
</dbReference>
<sequence>MSNQDTHPNKYSELRSMCKYYIDSYNALYQLKTENEEEINKIYKMLKTELIDSKKRLPHTIIIDILYIIPFNNRYTKAYFSLAKLIYDNYQISEEINVPLTFEYLFYKEYEIKLNKSDNFGTIKLENIDIHTEDTIYRAIMYNDLERFIYFTERDEFDKDQKLKSKLYPVYYFGYSLLELCCYHGAVDCFKLLRTKFNSEITQKCLQLSFLGGNQEIMSECLKYQQPNKYCMEYAIISHNIDFVTFLMNEFNIKIKLKRCVWFNNLDAFLVYYDQTNDVQDCFVYSIRFGILSLCEYFLLHGANINDKGILQESPLHYATTYNRKEIAELLISHGACINQKDYFQRTPIHVAAENNIGCPKVCLAQT</sequence>
<feature type="domain" description="DUF3447" evidence="2">
    <location>
        <begin position="197"/>
        <end position="272"/>
    </location>
</feature>
<accession>A2D9S1</accession>
<dbReference type="InterPro" id="IPR020683">
    <property type="entry name" value="DUF3447"/>
</dbReference>
<dbReference type="EMBL" id="DS113181">
    <property type="protein sequence ID" value="EAY22927.1"/>
    <property type="molecule type" value="Genomic_DNA"/>
</dbReference>
<name>A2D9S1_TRIV3</name>
<dbReference type="Pfam" id="PF12796">
    <property type="entry name" value="Ank_2"/>
    <property type="match status" value="1"/>
</dbReference>
<dbReference type="VEuPathDB" id="TrichDB:TVAGG3_0036490"/>
<keyword evidence="1" id="KW-0040">ANK repeat</keyword>
<dbReference type="VEuPathDB" id="TrichDB:TVAGG3_0883180"/>
<reference evidence="3" key="2">
    <citation type="journal article" date="2007" name="Science">
        <title>Draft genome sequence of the sexually transmitted pathogen Trichomonas vaginalis.</title>
        <authorList>
            <person name="Carlton J.M."/>
            <person name="Hirt R.P."/>
            <person name="Silva J.C."/>
            <person name="Delcher A.L."/>
            <person name="Schatz M."/>
            <person name="Zhao Q."/>
            <person name="Wortman J.R."/>
            <person name="Bidwell S.L."/>
            <person name="Alsmark U.C.M."/>
            <person name="Besteiro S."/>
            <person name="Sicheritz-Ponten T."/>
            <person name="Noel C.J."/>
            <person name="Dacks J.B."/>
            <person name="Foster P.G."/>
            <person name="Simillion C."/>
            <person name="Van de Peer Y."/>
            <person name="Miranda-Saavedra D."/>
            <person name="Barton G.J."/>
            <person name="Westrop G.D."/>
            <person name="Mueller S."/>
            <person name="Dessi D."/>
            <person name="Fiori P.L."/>
            <person name="Ren Q."/>
            <person name="Paulsen I."/>
            <person name="Zhang H."/>
            <person name="Bastida-Corcuera F.D."/>
            <person name="Simoes-Barbosa A."/>
            <person name="Brown M.T."/>
            <person name="Hayes R.D."/>
            <person name="Mukherjee M."/>
            <person name="Okumura C.Y."/>
            <person name="Schneider R."/>
            <person name="Smith A.J."/>
            <person name="Vanacova S."/>
            <person name="Villalvazo M."/>
            <person name="Haas B.J."/>
            <person name="Pertea M."/>
            <person name="Feldblyum T.V."/>
            <person name="Utterback T.R."/>
            <person name="Shu C.L."/>
            <person name="Osoegawa K."/>
            <person name="de Jong P.J."/>
            <person name="Hrdy I."/>
            <person name="Horvathova L."/>
            <person name="Zubacova Z."/>
            <person name="Dolezal P."/>
            <person name="Malik S.B."/>
            <person name="Logsdon J.M. Jr."/>
            <person name="Henze K."/>
            <person name="Gupta A."/>
            <person name="Wang C.C."/>
            <person name="Dunne R.L."/>
            <person name="Upcroft J.A."/>
            <person name="Upcroft P."/>
            <person name="White O."/>
            <person name="Salzberg S.L."/>
            <person name="Tang P."/>
            <person name="Chiu C.-H."/>
            <person name="Lee Y.-S."/>
            <person name="Embley T.M."/>
            <person name="Coombs G.H."/>
            <person name="Mottram J.C."/>
            <person name="Tachezy J."/>
            <person name="Fraser-Liggett C.M."/>
            <person name="Johnson P.J."/>
        </authorList>
    </citation>
    <scope>NUCLEOTIDE SEQUENCE [LARGE SCALE GENOMIC DNA]</scope>
    <source>
        <strain evidence="3">G3</strain>
    </source>
</reference>
<evidence type="ECO:0000313" key="4">
    <source>
        <dbReference type="Proteomes" id="UP000001542"/>
    </source>
</evidence>
<feature type="repeat" description="ANK" evidence="1">
    <location>
        <begin position="311"/>
        <end position="343"/>
    </location>
</feature>
<evidence type="ECO:0000259" key="2">
    <source>
        <dbReference type="Pfam" id="PF11929"/>
    </source>
</evidence>
<dbReference type="SUPFAM" id="SSF48403">
    <property type="entry name" value="Ankyrin repeat"/>
    <property type="match status" value="1"/>
</dbReference>
<evidence type="ECO:0000256" key="1">
    <source>
        <dbReference type="PROSITE-ProRule" id="PRU00023"/>
    </source>
</evidence>
<dbReference type="Pfam" id="PF11929">
    <property type="entry name" value="DUF3447"/>
    <property type="match status" value="1"/>
</dbReference>
<dbReference type="STRING" id="5722.A2D9S1"/>
<dbReference type="PROSITE" id="PS50297">
    <property type="entry name" value="ANK_REP_REGION"/>
    <property type="match status" value="1"/>
</dbReference>
<dbReference type="AlphaFoldDB" id="A2D9S1"/>
<proteinExistence type="predicted"/>
<dbReference type="InterPro" id="IPR002110">
    <property type="entry name" value="Ankyrin_rpt"/>
</dbReference>